<dbReference type="AlphaFoldDB" id="A0A318JBN0"/>
<gene>
    <name evidence="1" type="ORF">DFR42_103362</name>
</gene>
<organism evidence="1 2">
    <name type="scientific">Undibacterium pigrum</name>
    <dbReference type="NCBI Taxonomy" id="401470"/>
    <lineage>
        <taxon>Bacteria</taxon>
        <taxon>Pseudomonadati</taxon>
        <taxon>Pseudomonadota</taxon>
        <taxon>Betaproteobacteria</taxon>
        <taxon>Burkholderiales</taxon>
        <taxon>Oxalobacteraceae</taxon>
        <taxon>Undibacterium</taxon>
    </lineage>
</organism>
<proteinExistence type="predicted"/>
<sequence>MTTPPSPIASEFAKVEEAEAYDAWFLGKVQKFLHNPSLGIHQVDFMVKMQAIIYALKKSVKFIMKKNLASPVALKAQLFQWRWMIGALLGGFSGLVHAVDANHHAEIFLQSGHGGSAMEDARFVDTDRYLISAGRDGKAVL</sequence>
<dbReference type="EMBL" id="QJKB01000003">
    <property type="protein sequence ID" value="PXX44093.1"/>
    <property type="molecule type" value="Genomic_DNA"/>
</dbReference>
<dbReference type="OrthoDB" id="1666683at2"/>
<protein>
    <submittedName>
        <fullName evidence="1">Uncharacterized protein</fullName>
    </submittedName>
</protein>
<evidence type="ECO:0000313" key="1">
    <source>
        <dbReference type="EMBL" id="PXX44093.1"/>
    </source>
</evidence>
<evidence type="ECO:0000313" key="2">
    <source>
        <dbReference type="Proteomes" id="UP000247792"/>
    </source>
</evidence>
<keyword evidence="2" id="KW-1185">Reference proteome</keyword>
<reference evidence="1 2" key="1">
    <citation type="submission" date="2018-05" db="EMBL/GenBank/DDBJ databases">
        <title>Genomic Encyclopedia of Type Strains, Phase IV (KMG-IV): sequencing the most valuable type-strain genomes for metagenomic binning, comparative biology and taxonomic classification.</title>
        <authorList>
            <person name="Goeker M."/>
        </authorList>
    </citation>
    <scope>NUCLEOTIDE SEQUENCE [LARGE SCALE GENOMIC DNA]</scope>
    <source>
        <strain evidence="1 2">DSM 19792</strain>
    </source>
</reference>
<dbReference type="RefSeq" id="WP_110255341.1">
    <property type="nucleotide sequence ID" value="NZ_QJKB01000003.1"/>
</dbReference>
<name>A0A318JBN0_9BURK</name>
<comment type="caution">
    <text evidence="1">The sequence shown here is derived from an EMBL/GenBank/DDBJ whole genome shotgun (WGS) entry which is preliminary data.</text>
</comment>
<dbReference type="Gene3D" id="6.20.450.20">
    <property type="match status" value="1"/>
</dbReference>
<dbReference type="Proteomes" id="UP000247792">
    <property type="component" value="Unassembled WGS sequence"/>
</dbReference>
<accession>A0A318JBN0</accession>